<dbReference type="InterPro" id="IPR043129">
    <property type="entry name" value="ATPase_NBD"/>
</dbReference>
<dbReference type="PANTHER" id="PTHR43190">
    <property type="entry name" value="N-ACETYL-D-GLUCOSAMINE KINASE"/>
    <property type="match status" value="1"/>
</dbReference>
<sequence length="324" mass="33537">MPAALPRHRLGGDHIVVIDAGKSTLRAAHFAGERLLARHDEPEGLPHPENAGAHEVVLDRVEQALHRLGHGPCRTLVLAATGIRRIGAPESRLRTALERRLDCEVLLANDVVAAYLGALGPRPGVLLQAGTGSLVLAVTEGRDPVLLDGWGHLAGDRGSGFALGRAGLRAAFGALDGLAPPTALTAMLLGAGPEQTIRDLYTSSAQTRDVAALAPLVLRAAGEGDDVALAAVREVAGALVEMAAAAGARLGDTQLTLLPVAAVGGLFADELFRSTVAGALREQLPHTELRSGAGDALQGGRLLATTRNDPVTRQLTSAFRKESP</sequence>
<protein>
    <recommendedName>
        <fullName evidence="1">ATPase BadF/BadG/BcrA/BcrD type domain-containing protein</fullName>
    </recommendedName>
</protein>
<dbReference type="SUPFAM" id="SSF53067">
    <property type="entry name" value="Actin-like ATPase domain"/>
    <property type="match status" value="1"/>
</dbReference>
<evidence type="ECO:0000259" key="1">
    <source>
        <dbReference type="Pfam" id="PF01869"/>
    </source>
</evidence>
<feature type="domain" description="ATPase BadF/BadG/BcrA/BcrD type" evidence="1">
    <location>
        <begin position="42"/>
        <end position="283"/>
    </location>
</feature>
<reference evidence="2" key="2">
    <citation type="submission" date="2021-04" db="EMBL/GenBank/DDBJ databases">
        <authorList>
            <person name="Gilroy R."/>
        </authorList>
    </citation>
    <scope>NUCLEOTIDE SEQUENCE</scope>
    <source>
        <strain evidence="2">ChiHjej13B12-24818</strain>
    </source>
</reference>
<proteinExistence type="predicted"/>
<dbReference type="PANTHER" id="PTHR43190:SF3">
    <property type="entry name" value="N-ACETYL-D-GLUCOSAMINE KINASE"/>
    <property type="match status" value="1"/>
</dbReference>
<dbReference type="Gene3D" id="3.30.420.40">
    <property type="match status" value="2"/>
</dbReference>
<accession>A0A9D2RQ69</accession>
<name>A0A9D2RQ69_9MICO</name>
<evidence type="ECO:0000313" key="3">
    <source>
        <dbReference type="Proteomes" id="UP000823823"/>
    </source>
</evidence>
<reference evidence="2" key="1">
    <citation type="journal article" date="2021" name="PeerJ">
        <title>Extensive microbial diversity within the chicken gut microbiome revealed by metagenomics and culture.</title>
        <authorList>
            <person name="Gilroy R."/>
            <person name="Ravi A."/>
            <person name="Getino M."/>
            <person name="Pursley I."/>
            <person name="Horton D.L."/>
            <person name="Alikhan N.F."/>
            <person name="Baker D."/>
            <person name="Gharbi K."/>
            <person name="Hall N."/>
            <person name="Watson M."/>
            <person name="Adriaenssens E.M."/>
            <person name="Foster-Nyarko E."/>
            <person name="Jarju S."/>
            <person name="Secka A."/>
            <person name="Antonio M."/>
            <person name="Oren A."/>
            <person name="Chaudhuri R.R."/>
            <person name="La Ragione R."/>
            <person name="Hildebrand F."/>
            <person name="Pallen M.J."/>
        </authorList>
    </citation>
    <scope>NUCLEOTIDE SEQUENCE</scope>
    <source>
        <strain evidence="2">ChiHjej13B12-24818</strain>
    </source>
</reference>
<dbReference type="EMBL" id="DWZH01000067">
    <property type="protein sequence ID" value="HJB10642.1"/>
    <property type="molecule type" value="Genomic_DNA"/>
</dbReference>
<comment type="caution">
    <text evidence="2">The sequence shown here is derived from an EMBL/GenBank/DDBJ whole genome shotgun (WGS) entry which is preliminary data.</text>
</comment>
<dbReference type="AlphaFoldDB" id="A0A9D2RQ69"/>
<dbReference type="Proteomes" id="UP000823823">
    <property type="component" value="Unassembled WGS sequence"/>
</dbReference>
<dbReference type="Pfam" id="PF01869">
    <property type="entry name" value="BcrAD_BadFG"/>
    <property type="match status" value="1"/>
</dbReference>
<gene>
    <name evidence="2" type="ORF">H9786_08960</name>
</gene>
<dbReference type="InterPro" id="IPR052519">
    <property type="entry name" value="Euk-type_GlcNAc_Kinase"/>
</dbReference>
<organism evidence="2 3">
    <name type="scientific">Candidatus Brachybacterium merdavium</name>
    <dbReference type="NCBI Taxonomy" id="2838513"/>
    <lineage>
        <taxon>Bacteria</taxon>
        <taxon>Bacillati</taxon>
        <taxon>Actinomycetota</taxon>
        <taxon>Actinomycetes</taxon>
        <taxon>Micrococcales</taxon>
        <taxon>Dermabacteraceae</taxon>
        <taxon>Brachybacterium</taxon>
    </lineage>
</organism>
<dbReference type="InterPro" id="IPR002731">
    <property type="entry name" value="ATPase_BadF"/>
</dbReference>
<evidence type="ECO:0000313" key="2">
    <source>
        <dbReference type="EMBL" id="HJB10642.1"/>
    </source>
</evidence>